<dbReference type="AlphaFoldDB" id="R7Y4J0"/>
<feature type="compositionally biased region" description="Basic and acidic residues" evidence="2">
    <location>
        <begin position="189"/>
        <end position="198"/>
    </location>
</feature>
<keyword evidence="1" id="KW-0597">Phosphoprotein</keyword>
<accession>R7Y4J0</accession>
<dbReference type="Proteomes" id="UP000013569">
    <property type="component" value="Unassembled WGS sequence"/>
</dbReference>
<evidence type="ECO:0000256" key="2">
    <source>
        <dbReference type="SAM" id="MobiDB-lite"/>
    </source>
</evidence>
<dbReference type="CDD" id="cd00060">
    <property type="entry name" value="FHA"/>
    <property type="match status" value="1"/>
</dbReference>
<feature type="compositionally biased region" description="Pro residues" evidence="2">
    <location>
        <begin position="311"/>
        <end position="321"/>
    </location>
</feature>
<dbReference type="InterPro" id="IPR000253">
    <property type="entry name" value="FHA_dom"/>
</dbReference>
<dbReference type="InterPro" id="IPR008984">
    <property type="entry name" value="SMAD_FHA_dom_sf"/>
</dbReference>
<dbReference type="EMBL" id="AQPW01000035">
    <property type="protein sequence ID" value="EON30968.1"/>
    <property type="molecule type" value="Genomic_DNA"/>
</dbReference>
<dbReference type="OrthoDB" id="5240729at2"/>
<evidence type="ECO:0000256" key="1">
    <source>
        <dbReference type="ARBA" id="ARBA00022553"/>
    </source>
</evidence>
<evidence type="ECO:0000259" key="3">
    <source>
        <dbReference type="PROSITE" id="PS50006"/>
    </source>
</evidence>
<feature type="compositionally biased region" description="Basic and acidic residues" evidence="2">
    <location>
        <begin position="240"/>
        <end position="251"/>
    </location>
</feature>
<dbReference type="PROSITE" id="PS50006">
    <property type="entry name" value="FHA_DOMAIN"/>
    <property type="match status" value="1"/>
</dbReference>
<organism evidence="4 5">
    <name type="scientific">Gordonia terrae C-6</name>
    <dbReference type="NCBI Taxonomy" id="1316928"/>
    <lineage>
        <taxon>Bacteria</taxon>
        <taxon>Bacillati</taxon>
        <taxon>Actinomycetota</taxon>
        <taxon>Actinomycetes</taxon>
        <taxon>Mycobacteriales</taxon>
        <taxon>Gordoniaceae</taxon>
        <taxon>Gordonia</taxon>
    </lineage>
</organism>
<feature type="compositionally biased region" description="Low complexity" evidence="2">
    <location>
        <begin position="175"/>
        <end position="187"/>
    </location>
</feature>
<evidence type="ECO:0000313" key="4">
    <source>
        <dbReference type="EMBL" id="EON30968.1"/>
    </source>
</evidence>
<comment type="caution">
    <text evidence="4">The sequence shown here is derived from an EMBL/GenBank/DDBJ whole genome shotgun (WGS) entry which is preliminary data.</text>
</comment>
<reference evidence="4 5" key="1">
    <citation type="journal article" date="2013" name="Genome Announc.">
        <title>Draft Genome Sequence of a Benzothiophene-Desulfurizing Bacterium, Gordona terrae Strain C-6.</title>
        <authorList>
            <person name="Wang W."/>
            <person name="Ma T."/>
            <person name="Ren Y."/>
            <person name="Li G."/>
        </authorList>
    </citation>
    <scope>NUCLEOTIDE SEQUENCE [LARGE SCALE GENOMIC DNA]</scope>
    <source>
        <strain evidence="4 5">C-6</strain>
    </source>
</reference>
<dbReference type="RefSeq" id="WP_010844406.1">
    <property type="nucleotide sequence ID" value="NZ_AQPW01000035.1"/>
</dbReference>
<dbReference type="Pfam" id="PF00498">
    <property type="entry name" value="FHA"/>
    <property type="match status" value="1"/>
</dbReference>
<dbReference type="Gene3D" id="2.60.200.20">
    <property type="match status" value="1"/>
</dbReference>
<sequence length="531" mass="56718">MTIPGDIPSVTPTVTLIPGAGVVIRTPAFLCLMADTVPTSFTTDLLDIESAVSVPDSMPRRGRHLVRALAQLVATADEPVDIAFAAPDSAGIAIFLSGRVYGETDGKRMEPAAGDTYDRAVPWPYEGLGLYLAGTEPAEVGEERFDLVEGMVPAAGALLHTPLGLRGTEFHAVPQRSAPQRPAQPGPDRVVEPSRPDPDPGPPTEALGDLDDPEDEKPQPPVSELPAPEPPAPEPPAPEPIRKRSPFDDLPPRPASPDLDVEPVGDHRSATPEPDPMGTTERMAPGAGLPASDPLPFTSTPLGGPFEREPLSPPGPRQPEPAPRDATPPGGRPHIEPAPAPNPFAEPLEPRAPLPKEEHQKPATEVVKIEASRAMVHGIRCSRGHLNHPQSWLCGVCGIRMDQLTTFLVEGERPPLGWLLLDNGFTFLLDEDLVIGREPGSAGGGPAGSPKPIRVQDETGQLSRRHVEIRLVEWTVQLVDLGSANGTFVADPSNGNRETRLLPHRAHVLVPGSHVRIGGRHFIFESHHARI</sequence>
<evidence type="ECO:0000313" key="5">
    <source>
        <dbReference type="Proteomes" id="UP000013569"/>
    </source>
</evidence>
<feature type="region of interest" description="Disordered" evidence="2">
    <location>
        <begin position="175"/>
        <end position="362"/>
    </location>
</feature>
<dbReference type="SUPFAM" id="SSF49879">
    <property type="entry name" value="SMAD/FHA domain"/>
    <property type="match status" value="1"/>
</dbReference>
<proteinExistence type="predicted"/>
<feature type="compositionally biased region" description="Pro residues" evidence="2">
    <location>
        <begin position="219"/>
        <end position="239"/>
    </location>
</feature>
<dbReference type="PATRIC" id="fig|1316928.3.peg.4068"/>
<gene>
    <name evidence="4" type="ORF">GTC6_20115</name>
</gene>
<name>R7Y4J0_9ACTN</name>
<feature type="domain" description="FHA" evidence="3">
    <location>
        <begin position="433"/>
        <end position="489"/>
    </location>
</feature>
<feature type="region of interest" description="Disordered" evidence="2">
    <location>
        <begin position="440"/>
        <end position="459"/>
    </location>
</feature>
<protein>
    <submittedName>
        <fullName evidence="4">Forkhead-associated protein</fullName>
    </submittedName>
</protein>